<feature type="transmembrane region" description="Helical" evidence="2">
    <location>
        <begin position="138"/>
        <end position="160"/>
    </location>
</feature>
<feature type="compositionally biased region" description="Low complexity" evidence="1">
    <location>
        <begin position="33"/>
        <end position="46"/>
    </location>
</feature>
<accession>A0AAN9MC12</accession>
<keyword evidence="2" id="KW-0472">Membrane</keyword>
<reference evidence="4 5" key="1">
    <citation type="submission" date="2024-01" db="EMBL/GenBank/DDBJ databases">
        <title>The genomes of 5 underutilized Papilionoideae crops provide insights into root nodulation and disease resistanc.</title>
        <authorList>
            <person name="Jiang F."/>
        </authorList>
    </citation>
    <scope>NUCLEOTIDE SEQUENCE [LARGE SCALE GENOMIC DNA]</scope>
    <source>
        <strain evidence="4">LVBAO_FW01</strain>
        <tissue evidence="4">Leaves</tissue>
    </source>
</reference>
<dbReference type="Proteomes" id="UP001367508">
    <property type="component" value="Unassembled WGS sequence"/>
</dbReference>
<name>A0AAN9MC12_CANGL</name>
<comment type="caution">
    <text evidence="4">The sequence shown here is derived from an EMBL/GenBank/DDBJ whole genome shotgun (WGS) entry which is preliminary data.</text>
</comment>
<keyword evidence="2" id="KW-1133">Transmembrane helix</keyword>
<feature type="region of interest" description="Disordered" evidence="1">
    <location>
        <begin position="59"/>
        <end position="110"/>
    </location>
</feature>
<evidence type="ECO:0000256" key="2">
    <source>
        <dbReference type="SAM" id="Phobius"/>
    </source>
</evidence>
<organism evidence="4 5">
    <name type="scientific">Canavalia gladiata</name>
    <name type="common">Sword bean</name>
    <name type="synonym">Dolichos gladiatus</name>
    <dbReference type="NCBI Taxonomy" id="3824"/>
    <lineage>
        <taxon>Eukaryota</taxon>
        <taxon>Viridiplantae</taxon>
        <taxon>Streptophyta</taxon>
        <taxon>Embryophyta</taxon>
        <taxon>Tracheophyta</taxon>
        <taxon>Spermatophyta</taxon>
        <taxon>Magnoliopsida</taxon>
        <taxon>eudicotyledons</taxon>
        <taxon>Gunneridae</taxon>
        <taxon>Pentapetalae</taxon>
        <taxon>rosids</taxon>
        <taxon>fabids</taxon>
        <taxon>Fabales</taxon>
        <taxon>Fabaceae</taxon>
        <taxon>Papilionoideae</taxon>
        <taxon>50 kb inversion clade</taxon>
        <taxon>NPAAA clade</taxon>
        <taxon>indigoferoid/millettioid clade</taxon>
        <taxon>Phaseoleae</taxon>
        <taxon>Canavalia</taxon>
    </lineage>
</organism>
<evidence type="ECO:0000256" key="1">
    <source>
        <dbReference type="SAM" id="MobiDB-lite"/>
    </source>
</evidence>
<evidence type="ECO:0000313" key="5">
    <source>
        <dbReference type="Proteomes" id="UP001367508"/>
    </source>
</evidence>
<keyword evidence="3" id="KW-0732">Signal</keyword>
<gene>
    <name evidence="4" type="ORF">VNO77_08174</name>
</gene>
<evidence type="ECO:0000313" key="4">
    <source>
        <dbReference type="EMBL" id="KAK7350079.1"/>
    </source>
</evidence>
<feature type="signal peptide" evidence="3">
    <location>
        <begin position="1"/>
        <end position="21"/>
    </location>
</feature>
<dbReference type="PANTHER" id="PTHR34558:SF9">
    <property type="entry name" value="F3L24.15 PROTEIN"/>
    <property type="match status" value="1"/>
</dbReference>
<proteinExistence type="predicted"/>
<protein>
    <submittedName>
        <fullName evidence="4">Uncharacterized protein</fullName>
    </submittedName>
</protein>
<keyword evidence="2" id="KW-0812">Transmembrane</keyword>
<dbReference type="AlphaFoldDB" id="A0AAN9MC12"/>
<keyword evidence="5" id="KW-1185">Reference proteome</keyword>
<dbReference type="EMBL" id="JAYMYQ010000002">
    <property type="protein sequence ID" value="KAK7350079.1"/>
    <property type="molecule type" value="Genomic_DNA"/>
</dbReference>
<evidence type="ECO:0000256" key="3">
    <source>
        <dbReference type="SAM" id="SignalP"/>
    </source>
</evidence>
<feature type="chain" id="PRO_5042975223" evidence="3">
    <location>
        <begin position="22"/>
        <end position="172"/>
    </location>
</feature>
<dbReference type="PANTHER" id="PTHR34558">
    <property type="entry name" value="EXPRESSED PROTEIN"/>
    <property type="match status" value="1"/>
</dbReference>
<feature type="compositionally biased region" description="Polar residues" evidence="1">
    <location>
        <begin position="70"/>
        <end position="107"/>
    </location>
</feature>
<feature type="region of interest" description="Disordered" evidence="1">
    <location>
        <begin position="31"/>
        <end position="50"/>
    </location>
</feature>
<sequence length="172" mass="18613">MPQFHFLCFLLANTLLGVAIATNTPQITLQSISPTSSNLPNSQSSCSDKRTYSIEVPSIGRKLGKHQHNQIRSSDTPSPTPSEAPQSEKNMHSSFEGRSSSIPSHQRTSIEPHDEAVLGSQGQVHLLKQHHHSFDKSIAGGGVILGGLATTFLVSIFCYIKATGRHKSETNV</sequence>